<feature type="region of interest" description="Disordered" evidence="1">
    <location>
        <begin position="114"/>
        <end position="138"/>
    </location>
</feature>
<sequence length="138" mass="14119">MLLLDLLAGDLADRRALRGDGLLAGLDRGGRIVQRRLGLPELLGQPGVLRLGGGHLVLGGPQCGLGRGEVGLRRLQGGQGVLEGLAGLPQGVVRVSQLTGQLLFAVVELIGGGRDRAPQSQGDDHAGGRETEAPSPGM</sequence>
<evidence type="ECO:0000313" key="2">
    <source>
        <dbReference type="EMBL" id="MPM84815.1"/>
    </source>
</evidence>
<name>A0A645D6J5_9ZZZZ</name>
<feature type="compositionally biased region" description="Basic and acidic residues" evidence="1">
    <location>
        <begin position="114"/>
        <end position="132"/>
    </location>
</feature>
<accession>A0A645D6J5</accession>
<evidence type="ECO:0000256" key="1">
    <source>
        <dbReference type="SAM" id="MobiDB-lite"/>
    </source>
</evidence>
<proteinExistence type="predicted"/>
<gene>
    <name evidence="2" type="ORF">SDC9_131891</name>
</gene>
<organism evidence="2">
    <name type="scientific">bioreactor metagenome</name>
    <dbReference type="NCBI Taxonomy" id="1076179"/>
    <lineage>
        <taxon>unclassified sequences</taxon>
        <taxon>metagenomes</taxon>
        <taxon>ecological metagenomes</taxon>
    </lineage>
</organism>
<dbReference type="AlphaFoldDB" id="A0A645D6J5"/>
<dbReference type="EMBL" id="VSSQ01033282">
    <property type="protein sequence ID" value="MPM84815.1"/>
    <property type="molecule type" value="Genomic_DNA"/>
</dbReference>
<comment type="caution">
    <text evidence="2">The sequence shown here is derived from an EMBL/GenBank/DDBJ whole genome shotgun (WGS) entry which is preliminary data.</text>
</comment>
<protein>
    <submittedName>
        <fullName evidence="2">Uncharacterized protein</fullName>
    </submittedName>
</protein>
<reference evidence="2" key="1">
    <citation type="submission" date="2019-08" db="EMBL/GenBank/DDBJ databases">
        <authorList>
            <person name="Kucharzyk K."/>
            <person name="Murdoch R.W."/>
            <person name="Higgins S."/>
            <person name="Loffler F."/>
        </authorList>
    </citation>
    <scope>NUCLEOTIDE SEQUENCE</scope>
</reference>